<reference evidence="7" key="1">
    <citation type="submission" date="2018-09" db="EMBL/GenBank/DDBJ databases">
        <authorList>
            <person name="Zhu H."/>
        </authorList>
    </citation>
    <scope>NUCLEOTIDE SEQUENCE [LARGE SCALE GENOMIC DNA]</scope>
    <source>
        <strain evidence="7">K1S02-23</strain>
    </source>
</reference>
<dbReference type="PANTHER" id="PTHR11592:SF40">
    <property type="entry name" value="THIOREDOXIN_GLUTATHIONE PEROXIDASE BTUE"/>
    <property type="match status" value="1"/>
</dbReference>
<dbReference type="PROSITE" id="PS51355">
    <property type="entry name" value="GLUTATHIONE_PEROXID_3"/>
    <property type="match status" value="1"/>
</dbReference>
<dbReference type="PIRSF" id="PIRSF000303">
    <property type="entry name" value="Glutathion_perox"/>
    <property type="match status" value="1"/>
</dbReference>
<evidence type="ECO:0000256" key="2">
    <source>
        <dbReference type="ARBA" id="ARBA00022559"/>
    </source>
</evidence>
<dbReference type="Pfam" id="PF00255">
    <property type="entry name" value="GSHPx"/>
    <property type="match status" value="1"/>
</dbReference>
<comment type="similarity">
    <text evidence="1 5">Belongs to the glutathione peroxidase family.</text>
</comment>
<dbReference type="InterPro" id="IPR000889">
    <property type="entry name" value="Glutathione_peroxidase"/>
</dbReference>
<dbReference type="GO" id="GO:0034599">
    <property type="term" value="P:cellular response to oxidative stress"/>
    <property type="evidence" value="ECO:0007669"/>
    <property type="project" value="TreeGrafter"/>
</dbReference>
<evidence type="ECO:0000313" key="6">
    <source>
        <dbReference type="EMBL" id="RJG04437.1"/>
    </source>
</evidence>
<evidence type="ECO:0000256" key="4">
    <source>
        <dbReference type="PIRSR" id="PIRSR000303-1"/>
    </source>
</evidence>
<name>A0A3A3G7E9_9BURK</name>
<dbReference type="InterPro" id="IPR036249">
    <property type="entry name" value="Thioredoxin-like_sf"/>
</dbReference>
<evidence type="ECO:0000256" key="5">
    <source>
        <dbReference type="RuleBase" id="RU000499"/>
    </source>
</evidence>
<dbReference type="AlphaFoldDB" id="A0A3A3G7E9"/>
<proteinExistence type="inferred from homology"/>
<dbReference type="Gene3D" id="3.40.30.10">
    <property type="entry name" value="Glutaredoxin"/>
    <property type="match status" value="1"/>
</dbReference>
<dbReference type="GO" id="GO:0004601">
    <property type="term" value="F:peroxidase activity"/>
    <property type="evidence" value="ECO:0007669"/>
    <property type="project" value="UniProtKB-KW"/>
</dbReference>
<dbReference type="SUPFAM" id="SSF52833">
    <property type="entry name" value="Thioredoxin-like"/>
    <property type="match status" value="1"/>
</dbReference>
<feature type="active site" evidence="4">
    <location>
        <position position="37"/>
    </location>
</feature>
<dbReference type="EMBL" id="QYUQ01000002">
    <property type="protein sequence ID" value="RJG04437.1"/>
    <property type="molecule type" value="Genomic_DNA"/>
</dbReference>
<keyword evidence="7" id="KW-1185">Reference proteome</keyword>
<dbReference type="FunFam" id="3.40.30.10:FF:000010">
    <property type="entry name" value="Glutathione peroxidase"/>
    <property type="match status" value="1"/>
</dbReference>
<protein>
    <recommendedName>
        <fullName evidence="5">Glutathione peroxidase</fullName>
    </recommendedName>
</protein>
<gene>
    <name evidence="6" type="ORF">D3878_14350</name>
</gene>
<evidence type="ECO:0000256" key="1">
    <source>
        <dbReference type="ARBA" id="ARBA00006926"/>
    </source>
</evidence>
<dbReference type="CDD" id="cd00340">
    <property type="entry name" value="GSH_Peroxidase"/>
    <property type="match status" value="1"/>
</dbReference>
<evidence type="ECO:0000256" key="3">
    <source>
        <dbReference type="ARBA" id="ARBA00023002"/>
    </source>
</evidence>
<dbReference type="Proteomes" id="UP000266327">
    <property type="component" value="Unassembled WGS sequence"/>
</dbReference>
<dbReference type="OrthoDB" id="9785502at2"/>
<keyword evidence="3 5" id="KW-0560">Oxidoreductase</keyword>
<dbReference type="PRINTS" id="PR01011">
    <property type="entry name" value="GLUTPROXDASE"/>
</dbReference>
<comment type="caution">
    <text evidence="6">The sequence shown here is derived from an EMBL/GenBank/DDBJ whole genome shotgun (WGS) entry which is preliminary data.</text>
</comment>
<dbReference type="PANTHER" id="PTHR11592">
    <property type="entry name" value="GLUTATHIONE PEROXIDASE"/>
    <property type="match status" value="1"/>
</dbReference>
<sequence>MNPSLLEIPLRRINGEETTLDAYRGKVILAVNVASACGLTPQYAALQKIYDEKHADGLVVAGFPANEFGAQEPGTNAEIGEFCTGRFSVTFPMFEKIVVKGPGQHPLYQGLIAAQPRAQEKEGGEFRAKLAGYGIKQENETDILWNFEKFLIGRNGKVVGRFAPDITPEDPELAAAIERELAA</sequence>
<keyword evidence="2 5" id="KW-0575">Peroxidase</keyword>
<organism evidence="6 7">
    <name type="scientific">Noviherbaspirillum sedimenti</name>
    <dbReference type="NCBI Taxonomy" id="2320865"/>
    <lineage>
        <taxon>Bacteria</taxon>
        <taxon>Pseudomonadati</taxon>
        <taxon>Pseudomonadota</taxon>
        <taxon>Betaproteobacteria</taxon>
        <taxon>Burkholderiales</taxon>
        <taxon>Oxalobacteraceae</taxon>
        <taxon>Noviherbaspirillum</taxon>
    </lineage>
</organism>
<dbReference type="RefSeq" id="WP_119787910.1">
    <property type="nucleotide sequence ID" value="NZ_QYUQ01000002.1"/>
</dbReference>
<evidence type="ECO:0000313" key="7">
    <source>
        <dbReference type="Proteomes" id="UP000266327"/>
    </source>
</evidence>
<accession>A0A3A3G7E9</accession>